<reference evidence="7" key="2">
    <citation type="submission" date="2016-06" db="UniProtKB">
        <authorList>
            <consortium name="WormBaseParasite"/>
        </authorList>
    </citation>
    <scope>IDENTIFICATION</scope>
</reference>
<evidence type="ECO:0000313" key="7">
    <source>
        <dbReference type="WBParaSite" id="GPLIN_001157500"/>
    </source>
</evidence>
<dbReference type="PANTHER" id="PTHR12837">
    <property type="entry name" value="POLY ADP-RIBOSE GLYCOHYDROLASE"/>
    <property type="match status" value="1"/>
</dbReference>
<sequence length="247" mass="27770">MHTTTNPTVAGRQKWFIDAQSSSSVRAVGQRLGRLFPRFNFTALFRRGTFRAVEKLQFLLHYFAQIQKCPPIGTFSVIRQCAERLPDGWEDAPLCGQLTALCEGRIEDEGAAHTQMDFANEFIGGGVLAHGAVQVGDGWGWGWLVGCRRGVFWQFFLAACLVRPRARPLLYYTFGNNEFATALHHLVHALRARHVTVGALYRMLVDYGLEVRSSFLWPARNGPKLSGVGGLFRWVHRQIFESDEADG</sequence>
<dbReference type="EC" id="3.2.1.143" evidence="2"/>
<dbReference type="GO" id="GO:0005737">
    <property type="term" value="C:cytoplasm"/>
    <property type="evidence" value="ECO:0007669"/>
    <property type="project" value="TreeGrafter"/>
</dbReference>
<evidence type="ECO:0000259" key="4">
    <source>
        <dbReference type="Pfam" id="PF05028"/>
    </source>
</evidence>
<evidence type="ECO:0000256" key="3">
    <source>
        <dbReference type="ARBA" id="ARBA00022801"/>
    </source>
</evidence>
<organism evidence="6 7">
    <name type="scientific">Globodera pallida</name>
    <name type="common">Potato cyst nematode worm</name>
    <name type="synonym">Heterodera pallida</name>
    <dbReference type="NCBI Taxonomy" id="36090"/>
    <lineage>
        <taxon>Eukaryota</taxon>
        <taxon>Metazoa</taxon>
        <taxon>Ecdysozoa</taxon>
        <taxon>Nematoda</taxon>
        <taxon>Chromadorea</taxon>
        <taxon>Rhabditida</taxon>
        <taxon>Tylenchina</taxon>
        <taxon>Tylenchomorpha</taxon>
        <taxon>Tylenchoidea</taxon>
        <taxon>Heteroderidae</taxon>
        <taxon>Heteroderinae</taxon>
        <taxon>Globodera</taxon>
    </lineage>
</organism>
<keyword evidence="6" id="KW-1185">Reference proteome</keyword>
<accession>A0A183CFC0</accession>
<feature type="domain" description="PARG helical" evidence="5">
    <location>
        <begin position="35"/>
        <end position="79"/>
    </location>
</feature>
<dbReference type="InterPro" id="IPR048362">
    <property type="entry name" value="PARG_helical"/>
</dbReference>
<evidence type="ECO:0000256" key="1">
    <source>
        <dbReference type="ARBA" id="ARBA00009545"/>
    </source>
</evidence>
<dbReference type="WBParaSite" id="GPLIN_001157500">
    <property type="protein sequence ID" value="GPLIN_001157500"/>
    <property type="gene ID" value="GPLIN_001157500"/>
</dbReference>
<dbReference type="GO" id="GO:0006282">
    <property type="term" value="P:regulation of DNA repair"/>
    <property type="evidence" value="ECO:0007669"/>
    <property type="project" value="InterPro"/>
</dbReference>
<evidence type="ECO:0000256" key="2">
    <source>
        <dbReference type="ARBA" id="ARBA00012255"/>
    </source>
</evidence>
<dbReference type="GO" id="GO:0005634">
    <property type="term" value="C:nucleus"/>
    <property type="evidence" value="ECO:0007669"/>
    <property type="project" value="TreeGrafter"/>
</dbReference>
<dbReference type="InterPro" id="IPR007724">
    <property type="entry name" value="Poly_GlycHdrlase"/>
</dbReference>
<name>A0A183CFC0_GLOPA</name>
<comment type="similarity">
    <text evidence="1">Belongs to the poly(ADP-ribose) glycohydrolase family.</text>
</comment>
<dbReference type="Pfam" id="PF20811">
    <property type="entry name" value="PARG_cat_N"/>
    <property type="match status" value="1"/>
</dbReference>
<evidence type="ECO:0000313" key="6">
    <source>
        <dbReference type="Proteomes" id="UP000050741"/>
    </source>
</evidence>
<dbReference type="GO" id="GO:0009225">
    <property type="term" value="P:nucleotide-sugar metabolic process"/>
    <property type="evidence" value="ECO:0007669"/>
    <property type="project" value="TreeGrafter"/>
</dbReference>
<keyword evidence="3" id="KW-0378">Hydrolase</keyword>
<proteinExistence type="inferred from homology"/>
<evidence type="ECO:0000259" key="5">
    <source>
        <dbReference type="Pfam" id="PF20811"/>
    </source>
</evidence>
<feature type="domain" description="PARG catalytic Macro" evidence="4">
    <location>
        <begin position="93"/>
        <end position="134"/>
    </location>
</feature>
<reference evidence="6" key="1">
    <citation type="submission" date="2014-05" db="EMBL/GenBank/DDBJ databases">
        <title>The genome and life-stage specific transcriptomes of Globodera pallida elucidate key aspects of plant parasitism by a cyst nematode.</title>
        <authorList>
            <person name="Cotton J.A."/>
            <person name="Lilley C.J."/>
            <person name="Jones L.M."/>
            <person name="Kikuchi T."/>
            <person name="Reid A.J."/>
            <person name="Thorpe P."/>
            <person name="Tsai I.J."/>
            <person name="Beasley H."/>
            <person name="Blok V."/>
            <person name="Cock P.J.A."/>
            <person name="Van den Akker S.E."/>
            <person name="Holroyd N."/>
            <person name="Hunt M."/>
            <person name="Mantelin S."/>
            <person name="Naghra H."/>
            <person name="Pain A."/>
            <person name="Palomares-Rius J.E."/>
            <person name="Zarowiecki M."/>
            <person name="Berriman M."/>
            <person name="Jones J.T."/>
            <person name="Urwin P.E."/>
        </authorList>
    </citation>
    <scope>NUCLEOTIDE SEQUENCE [LARGE SCALE GENOMIC DNA]</scope>
    <source>
        <strain evidence="6">Lindley</strain>
    </source>
</reference>
<dbReference type="GO" id="GO:1990966">
    <property type="term" value="P:ATP generation from poly-ADP-D-ribose"/>
    <property type="evidence" value="ECO:0007669"/>
    <property type="project" value="TreeGrafter"/>
</dbReference>
<dbReference type="GO" id="GO:0005975">
    <property type="term" value="P:carbohydrate metabolic process"/>
    <property type="evidence" value="ECO:0007669"/>
    <property type="project" value="InterPro"/>
</dbReference>
<dbReference type="GO" id="GO:0004649">
    <property type="term" value="F:poly(ADP-ribose) glycohydrolase activity"/>
    <property type="evidence" value="ECO:0007669"/>
    <property type="project" value="UniProtKB-EC"/>
</dbReference>
<dbReference type="Pfam" id="PF05028">
    <property type="entry name" value="PARG_cat_C"/>
    <property type="match status" value="1"/>
</dbReference>
<dbReference type="Proteomes" id="UP000050741">
    <property type="component" value="Unassembled WGS sequence"/>
</dbReference>
<dbReference type="InterPro" id="IPR046372">
    <property type="entry name" value="PARG_cat_C"/>
</dbReference>
<dbReference type="AlphaFoldDB" id="A0A183CFC0"/>
<protein>
    <recommendedName>
        <fullName evidence="2">poly(ADP-ribose) glycohydrolase</fullName>
        <ecNumber evidence="2">3.2.1.143</ecNumber>
    </recommendedName>
</protein>
<dbReference type="PANTHER" id="PTHR12837:SF0">
    <property type="entry name" value="POLY(ADP-RIBOSE) GLYCOHYDROLASE"/>
    <property type="match status" value="1"/>
</dbReference>